<organism evidence="2 3">
    <name type="scientific">Peptacetobacter hiranonis (strain DSM 13275 / JCM 10541 / KCTC 15199 / TO-931)</name>
    <name type="common">Clostridium hiranonis</name>
    <dbReference type="NCBI Taxonomy" id="500633"/>
    <lineage>
        <taxon>Bacteria</taxon>
        <taxon>Bacillati</taxon>
        <taxon>Bacillota</taxon>
        <taxon>Clostridia</taxon>
        <taxon>Peptostreptococcales</taxon>
        <taxon>Peptostreptococcaceae</taxon>
        <taxon>Peptacetobacter</taxon>
    </lineage>
</organism>
<dbReference type="InterPro" id="IPR005240">
    <property type="entry name" value="DUF389"/>
</dbReference>
<feature type="transmembrane region" description="Helical" evidence="1">
    <location>
        <begin position="185"/>
        <end position="210"/>
    </location>
</feature>
<dbReference type="Pfam" id="PF04087">
    <property type="entry name" value="DUF389"/>
    <property type="match status" value="1"/>
</dbReference>
<keyword evidence="1" id="KW-1133">Transmembrane helix</keyword>
<dbReference type="NCBIfam" id="TIGR00341">
    <property type="entry name" value="TIGR00341 family protein"/>
    <property type="match status" value="1"/>
</dbReference>
<dbReference type="OrthoDB" id="9790659at2"/>
<feature type="transmembrane region" description="Helical" evidence="1">
    <location>
        <begin position="132"/>
        <end position="150"/>
    </location>
</feature>
<evidence type="ECO:0000313" key="3">
    <source>
        <dbReference type="Proteomes" id="UP000003178"/>
    </source>
</evidence>
<name>B6G0V0_PEPHT</name>
<dbReference type="PANTHER" id="PTHR20992">
    <property type="entry name" value="AT15442P-RELATED"/>
    <property type="match status" value="1"/>
</dbReference>
<feature type="transmembrane region" description="Helical" evidence="1">
    <location>
        <begin position="231"/>
        <end position="250"/>
    </location>
</feature>
<feature type="transmembrane region" description="Helical" evidence="1">
    <location>
        <begin position="37"/>
        <end position="54"/>
    </location>
</feature>
<proteinExistence type="predicted"/>
<gene>
    <name evidence="2" type="ORF">CLOHIR_01756</name>
</gene>
<protein>
    <submittedName>
        <fullName evidence="2">Hydrophobic domain protein</fullName>
    </submittedName>
</protein>
<evidence type="ECO:0000256" key="1">
    <source>
        <dbReference type="SAM" id="Phobius"/>
    </source>
</evidence>
<keyword evidence="1" id="KW-0812">Transmembrane</keyword>
<sequence length="343" mass="37713">MKEHIKHVLKLAFSIHGDTASYDEIHERIVSGGEVRGTNLCIMIFAIFIASIGLNMNSTAVIIGAMLISPLMGTIMAIGYGIATGDIDETEDSILGLLFQVITCLITSAIYFTITPITTASPELLARTTPTIWDVLIAVFGGFAGIIGFTRKEKSNVIPGVAIATALMPPLCTAGYGIAIKSFKYFAGALYLFIINTYFICLATIIGLLIMKVPQKTERDDERKKKFRAVLIRNTAIIIIPSLIFAMKMVEKEKEDTTEPIGISGISLDVGKLSEQLGVIYPEVSEVSAGYLKEWDSSEEKQHENLNVIVYLSKDISAGKKNKIKEFIDVETKFDKIQFIVRE</sequence>
<keyword evidence="3" id="KW-1185">Reference proteome</keyword>
<dbReference type="EMBL" id="ABWP01000070">
    <property type="protein sequence ID" value="EEA84525.1"/>
    <property type="molecule type" value="Genomic_DNA"/>
</dbReference>
<dbReference type="PANTHER" id="PTHR20992:SF9">
    <property type="entry name" value="AT15442P-RELATED"/>
    <property type="match status" value="1"/>
</dbReference>
<reference evidence="2 3" key="2">
    <citation type="submission" date="2008-10" db="EMBL/GenBank/DDBJ databases">
        <title>Draft genome sequence of Clostridium hiranonis (DSM 13275).</title>
        <authorList>
            <person name="Sudarsanam P."/>
            <person name="Ley R."/>
            <person name="Guruge J."/>
            <person name="Turnbaugh P.J."/>
            <person name="Mahowald M."/>
            <person name="Liep D."/>
            <person name="Gordon J."/>
        </authorList>
    </citation>
    <scope>NUCLEOTIDE SEQUENCE [LARGE SCALE GENOMIC DNA]</scope>
    <source>
        <strain evidence="2 3">DSM 13275</strain>
    </source>
</reference>
<accession>B6G0V0</accession>
<evidence type="ECO:0000313" key="2">
    <source>
        <dbReference type="EMBL" id="EEA84525.1"/>
    </source>
</evidence>
<dbReference type="eggNOG" id="COG1808">
    <property type="taxonomic scope" value="Bacteria"/>
</dbReference>
<comment type="caution">
    <text evidence="2">The sequence shown here is derived from an EMBL/GenBank/DDBJ whole genome shotgun (WGS) entry which is preliminary data.</text>
</comment>
<feature type="transmembrane region" description="Helical" evidence="1">
    <location>
        <begin position="60"/>
        <end position="82"/>
    </location>
</feature>
<feature type="transmembrane region" description="Helical" evidence="1">
    <location>
        <begin position="94"/>
        <end position="112"/>
    </location>
</feature>
<dbReference type="RefSeq" id="WP_006440616.1">
    <property type="nucleotide sequence ID" value="NZ_DS995358.1"/>
</dbReference>
<dbReference type="HOGENOM" id="CLU_032897_1_1_9"/>
<feature type="transmembrane region" description="Helical" evidence="1">
    <location>
        <begin position="157"/>
        <end position="179"/>
    </location>
</feature>
<dbReference type="Proteomes" id="UP000003178">
    <property type="component" value="Unassembled WGS sequence"/>
</dbReference>
<keyword evidence="1" id="KW-0472">Membrane</keyword>
<dbReference type="AlphaFoldDB" id="B6G0V0"/>
<reference evidence="2 3" key="1">
    <citation type="submission" date="2008-09" db="EMBL/GenBank/DDBJ databases">
        <authorList>
            <person name="Fulton L."/>
            <person name="Clifton S."/>
            <person name="Fulton B."/>
            <person name="Xu J."/>
            <person name="Minx P."/>
            <person name="Pepin K.H."/>
            <person name="Johnson M."/>
            <person name="Thiruvilangam P."/>
            <person name="Bhonagiri V."/>
            <person name="Nash W.E."/>
            <person name="Mardis E.R."/>
            <person name="Wilson R.K."/>
        </authorList>
    </citation>
    <scope>NUCLEOTIDE SEQUENCE [LARGE SCALE GENOMIC DNA]</scope>
    <source>
        <strain evidence="2 3">DSM 13275</strain>
    </source>
</reference>